<feature type="compositionally biased region" description="Polar residues" evidence="1">
    <location>
        <begin position="1341"/>
        <end position="1355"/>
    </location>
</feature>
<evidence type="ECO:0000256" key="1">
    <source>
        <dbReference type="SAM" id="MobiDB-lite"/>
    </source>
</evidence>
<dbReference type="Pfam" id="PF08751">
    <property type="entry name" value="TrwC"/>
    <property type="match status" value="1"/>
</dbReference>
<gene>
    <name evidence="3" type="ORF">DWB68_13205</name>
</gene>
<dbReference type="Proteomes" id="UP000265419">
    <property type="component" value="Unassembled WGS sequence"/>
</dbReference>
<evidence type="ECO:0000259" key="2">
    <source>
        <dbReference type="Pfam" id="PF08751"/>
    </source>
</evidence>
<feature type="compositionally biased region" description="Basic and acidic residues" evidence="1">
    <location>
        <begin position="1446"/>
        <end position="1457"/>
    </location>
</feature>
<keyword evidence="4" id="KW-1185">Reference proteome</keyword>
<comment type="caution">
    <text evidence="3">The sequence shown here is derived from an EMBL/GenBank/DDBJ whole genome shotgun (WGS) entry which is preliminary data.</text>
</comment>
<reference evidence="3 4" key="1">
    <citation type="submission" date="2018-07" db="EMBL/GenBank/DDBJ databases">
        <title>Arthrobacter sp. nov., isolated from raw cow's milk with high bacterial count.</title>
        <authorList>
            <person name="Hahne J."/>
            <person name="Isele D."/>
            <person name="Lipski A."/>
        </authorList>
    </citation>
    <scope>NUCLEOTIDE SEQUENCE [LARGE SCALE GENOMIC DNA]</scope>
    <source>
        <strain evidence="3 4">JZ R-35</strain>
    </source>
</reference>
<evidence type="ECO:0000313" key="3">
    <source>
        <dbReference type="EMBL" id="RII41295.1"/>
    </source>
</evidence>
<dbReference type="Gene3D" id="2.30.30.940">
    <property type="match status" value="1"/>
</dbReference>
<feature type="region of interest" description="Disordered" evidence="1">
    <location>
        <begin position="1335"/>
        <end position="1369"/>
    </location>
</feature>
<name>A0A399J722_9MICC</name>
<protein>
    <submittedName>
        <fullName evidence="3">Conjugal transfer protein TraA</fullName>
    </submittedName>
</protein>
<dbReference type="SUPFAM" id="SSF55464">
    <property type="entry name" value="Origin of replication-binding domain, RBD-like"/>
    <property type="match status" value="1"/>
</dbReference>
<organism evidence="3 4">
    <name type="scientific">Galactobacter valiniphilus</name>
    <dbReference type="NCBI Taxonomy" id="2676122"/>
    <lineage>
        <taxon>Bacteria</taxon>
        <taxon>Bacillati</taxon>
        <taxon>Actinomycetota</taxon>
        <taxon>Actinomycetes</taxon>
        <taxon>Micrococcales</taxon>
        <taxon>Micrococcaceae</taxon>
        <taxon>Galactobacter</taxon>
    </lineage>
</organism>
<dbReference type="SUPFAM" id="SSF52540">
    <property type="entry name" value="P-loop containing nucleoside triphosphate hydrolases"/>
    <property type="match status" value="2"/>
</dbReference>
<dbReference type="Pfam" id="PF13604">
    <property type="entry name" value="AAA_30"/>
    <property type="match status" value="1"/>
</dbReference>
<proteinExistence type="predicted"/>
<dbReference type="CDD" id="cd18809">
    <property type="entry name" value="SF1_C_RecD"/>
    <property type="match status" value="1"/>
</dbReference>
<dbReference type="EMBL" id="QQXK01000030">
    <property type="protein sequence ID" value="RII41295.1"/>
    <property type="molecule type" value="Genomic_DNA"/>
</dbReference>
<dbReference type="Gene3D" id="3.40.50.300">
    <property type="entry name" value="P-loop containing nucleotide triphosphate hydrolases"/>
    <property type="match status" value="2"/>
</dbReference>
<sequence length="1502" mass="162786">MTVHKLSAGDGYTYYTREVASGDELRAPGRKLGDYYTLSGNPPGMWGGRGAALLGVSGEVTEAQMELLYGQGLHPLAGQKNPATGAVIPAKLGQRFKRTNQGDPELAKRINEAMGDFTRLQKREPDADERRKIRTKVGGQYFREQHGRNPSSKEELSQFLTRQAKPAGNAVAGFDLVFSPPKSVSFLWGASTDEAREAIEKAQWLAIQDTMTFLEDNATFTRKGRNGVRTEAVQGGLTYTRFRHFDSRTGDPQLHDHVVVSNKVLGLDGKWGTLDGSQLYKFNVTASEHYNRRIIERVSEFLNVAPVMRQVPGKQPIMEIGGVPMAAIEAASSRRADITADLDSLVQKFTAEHGYAPSKKQMIRLSQQATLATRPDKKEGKSLQELTRGWKDKFFQVDGVDVGTRALERAQRYARRNPELAAGGRFELDVQGVGKAASDVIEKVQSQRAVWSKHHVEAETRRHLGAMAGAQIVPNELISTVVTEALGGQSLTVTPPTPVPAPVQGAVMDVSVYQRPNATLYTSKSVLEAESSLLDAASTSVIPAAGVQTFEKVLASHEGPLDEGQIALARAFATSDRLLVAGIGPAGAGKTTAMSLAVDAIHAAGGRVIAIAPTAVAANLLGQEVGAERMTIDALLMSRNQPSETFVPLKPGDVVLLDEAGMVGTPQFAQAVALASEAGAVVRAVGDDRQLAAIGAGGALRLIDREVGAVRLEDVHRFRHEDGTPNTEEAAASLAMREPAATGPDAPWAYYQDAGRVHAGAVELMADEVFAAWQKDTNTGRTSLMLAPSNELVAGLNLKAQTYRIGTGELDPEHYVGIRDDARVHVGDLIVTRNNDRRLAFSQGRDFVKNNDTFTVTALNKDGSLTVQHTRHGATATLPAEYVRAHVMLGYASTVHRAQGITVDTAHALLTATTDRAGAYVATSRGRYENRVYVGLQENENPADVLATIAANHEPVLTAHGAIEHERENARSLAKLAEIYRDVYDMAHTERVKNTIRGALGSDAADVVTSDAFGAVRTHMDQAQAAGLDPVVLLRNAYEKREIVSGDDPAAVLAWRMEALATNYRAQIAGAGERPLANVPEAHLRALQARASERLGESMATPRQLVEAEAVEAGVKPYTHRLFGHLTDTSLEARIEYAQDQQARQIPSDPENKSAQLGWEITRLQEEARLRQVMPAPLHEAETLMREQPMHQLAAETVLARINTELQLRTITAPEALARPVDDTERVGEWLAPTADLVHPDMPTPWRTQLEGYRETVATEHARVGANLAANPPVWTDALGPVPSRPDRAEEWRTLAADIQAYRHTYNIPDSETALAPREHQARPVVQELAARATALHKHSALTNQPGASEQNRQGKANRAEDAARPNIEPTEAEAFVAQLRQEREAQRTAATRPGEDGPAPAGESPEAKRARLRAAVAALNTEPGTKATEKIEPAKPASRLAQARAELEDMWSKRPAPDATPKPAKKPESAAEASKKDDEAQRRRLRDTQQPTRDIGGGPQL</sequence>
<feature type="region of interest" description="Disordered" evidence="1">
    <location>
        <begin position="1384"/>
        <end position="1502"/>
    </location>
</feature>
<feature type="domain" description="TrwC relaxase" evidence="2">
    <location>
        <begin position="8"/>
        <end position="393"/>
    </location>
</feature>
<dbReference type="RefSeq" id="WP_119425588.1">
    <property type="nucleotide sequence ID" value="NZ_QQXK01000030.1"/>
</dbReference>
<feature type="compositionally biased region" description="Basic and acidic residues" evidence="1">
    <location>
        <begin position="1466"/>
        <end position="1483"/>
    </location>
</feature>
<dbReference type="NCBIfam" id="NF041492">
    <property type="entry name" value="MobF"/>
    <property type="match status" value="1"/>
</dbReference>
<dbReference type="InterPro" id="IPR027417">
    <property type="entry name" value="P-loop_NTPase"/>
</dbReference>
<dbReference type="InterPro" id="IPR014862">
    <property type="entry name" value="TrwC"/>
</dbReference>
<evidence type="ECO:0000313" key="4">
    <source>
        <dbReference type="Proteomes" id="UP000265419"/>
    </source>
</evidence>
<accession>A0A399J722</accession>